<sequence length="306" mass="34180">MPSPTGRRVLAHTALWPAPDTDKAVFAKMVEKVRVMVMSFLATQREDAELRFWVRTSGEVGPMRDALRLAGVSGEQQVVFRAFEAIDIVKPGSAERIDVGWVLNVQQASRLPRALDVARYMMLDAYGGIWLDADTVVLRELSPLVGLAFGYTTDWNDQSNFWQKMGVTPAPWLHGQFVNNAVIGVEREGSCLTQELLARVAEKQQTFGSYFEFGPFLFMNMTENSFHPVPGCFFEPASASEGLDPALLAPPVEELFEETAQSAQHASMLQSGMASFTYHWHNRWDEDFAPGSAFAILANDLNQRLR</sequence>
<comment type="caution">
    <text evidence="1">The sequence shown here is derived from an EMBL/GenBank/DDBJ whole genome shotgun (WGS) entry which is preliminary data.</text>
</comment>
<accession>A0ABN9RQD2</accession>
<dbReference type="Proteomes" id="UP001189429">
    <property type="component" value="Unassembled WGS sequence"/>
</dbReference>
<dbReference type="EMBL" id="CAUYUJ010007345">
    <property type="protein sequence ID" value="CAK0820424.1"/>
    <property type="molecule type" value="Genomic_DNA"/>
</dbReference>
<keyword evidence="2" id="KW-1185">Reference proteome</keyword>
<dbReference type="InterPro" id="IPR007577">
    <property type="entry name" value="GlycoTrfase_DXD_sugar-bd_CS"/>
</dbReference>
<evidence type="ECO:0000313" key="2">
    <source>
        <dbReference type="Proteomes" id="UP001189429"/>
    </source>
</evidence>
<dbReference type="InterPro" id="IPR029044">
    <property type="entry name" value="Nucleotide-diphossugar_trans"/>
</dbReference>
<reference evidence="1" key="1">
    <citation type="submission" date="2023-10" db="EMBL/GenBank/DDBJ databases">
        <authorList>
            <person name="Chen Y."/>
            <person name="Shah S."/>
            <person name="Dougan E. K."/>
            <person name="Thang M."/>
            <person name="Chan C."/>
        </authorList>
    </citation>
    <scope>NUCLEOTIDE SEQUENCE [LARGE SCALE GENOMIC DNA]</scope>
</reference>
<dbReference type="Pfam" id="PF04488">
    <property type="entry name" value="Gly_transf_sug"/>
    <property type="match status" value="1"/>
</dbReference>
<protein>
    <submittedName>
        <fullName evidence="1">Uncharacterized protein</fullName>
    </submittedName>
</protein>
<dbReference type="SUPFAM" id="SSF53448">
    <property type="entry name" value="Nucleotide-diphospho-sugar transferases"/>
    <property type="match status" value="1"/>
</dbReference>
<name>A0ABN9RQD2_9DINO</name>
<dbReference type="Gene3D" id="3.90.550.20">
    <property type="match status" value="1"/>
</dbReference>
<proteinExistence type="predicted"/>
<gene>
    <name evidence="1" type="ORF">PCOR1329_LOCUS22110</name>
</gene>
<evidence type="ECO:0000313" key="1">
    <source>
        <dbReference type="EMBL" id="CAK0820424.1"/>
    </source>
</evidence>
<organism evidence="1 2">
    <name type="scientific">Prorocentrum cordatum</name>
    <dbReference type="NCBI Taxonomy" id="2364126"/>
    <lineage>
        <taxon>Eukaryota</taxon>
        <taxon>Sar</taxon>
        <taxon>Alveolata</taxon>
        <taxon>Dinophyceae</taxon>
        <taxon>Prorocentrales</taxon>
        <taxon>Prorocentraceae</taxon>
        <taxon>Prorocentrum</taxon>
    </lineage>
</organism>